<dbReference type="Proteomes" id="UP001190700">
    <property type="component" value="Unassembled WGS sequence"/>
</dbReference>
<dbReference type="PANTHER" id="PTHR21530">
    <property type="entry name" value="PHEROMONE SHUTDOWN PROTEIN"/>
    <property type="match status" value="1"/>
</dbReference>
<dbReference type="InterPro" id="IPR002816">
    <property type="entry name" value="TraB/PrgY/GumN_fam"/>
</dbReference>
<gene>
    <name evidence="1" type="ORF">CYMTET_37112</name>
</gene>
<dbReference type="EMBL" id="LGRX02024707">
    <property type="protein sequence ID" value="KAK3253643.1"/>
    <property type="molecule type" value="Genomic_DNA"/>
</dbReference>
<dbReference type="Pfam" id="PF01963">
    <property type="entry name" value="TraB_PrgY_gumN"/>
    <property type="match status" value="1"/>
</dbReference>
<comment type="caution">
    <text evidence="1">The sequence shown here is derived from an EMBL/GenBank/DDBJ whole genome shotgun (WGS) entry which is preliminary data.</text>
</comment>
<evidence type="ECO:0000313" key="1">
    <source>
        <dbReference type="EMBL" id="KAK3253643.1"/>
    </source>
</evidence>
<reference evidence="1 2" key="1">
    <citation type="journal article" date="2015" name="Genome Biol. Evol.">
        <title>Comparative Genomics of a Bacterivorous Green Alga Reveals Evolutionary Causalities and Consequences of Phago-Mixotrophic Mode of Nutrition.</title>
        <authorList>
            <person name="Burns J.A."/>
            <person name="Paasch A."/>
            <person name="Narechania A."/>
            <person name="Kim E."/>
        </authorList>
    </citation>
    <scope>NUCLEOTIDE SEQUENCE [LARGE SCALE GENOMIC DNA]</scope>
    <source>
        <strain evidence="1 2">PLY_AMNH</strain>
    </source>
</reference>
<evidence type="ECO:0000313" key="2">
    <source>
        <dbReference type="Proteomes" id="UP001190700"/>
    </source>
</evidence>
<organism evidence="1 2">
    <name type="scientific">Cymbomonas tetramitiformis</name>
    <dbReference type="NCBI Taxonomy" id="36881"/>
    <lineage>
        <taxon>Eukaryota</taxon>
        <taxon>Viridiplantae</taxon>
        <taxon>Chlorophyta</taxon>
        <taxon>Pyramimonadophyceae</taxon>
        <taxon>Pyramimonadales</taxon>
        <taxon>Pyramimonadaceae</taxon>
        <taxon>Cymbomonas</taxon>
    </lineage>
</organism>
<dbReference type="CDD" id="cd14726">
    <property type="entry name" value="TraB_PrgY-like"/>
    <property type="match status" value="1"/>
</dbReference>
<keyword evidence="2" id="KW-1185">Reference proteome</keyword>
<dbReference type="InterPro" id="IPR046345">
    <property type="entry name" value="TraB_PrgY-like"/>
</dbReference>
<accession>A0AAE0F6J9</accession>
<proteinExistence type="predicted"/>
<name>A0AAE0F6J9_9CHLO</name>
<sequence length="300" mass="33380">MQEVCMSSGEGLPECVRVLDFQHPCIGRSKIYVIGTAHISAKSVDDVRRIIKQVKPGCVVVELCKSRVGMLQTVQVKVPTLQEMIDSVRRQGMPVWGVVYGWASAQLALQIDFIPGQEFRAAVEEAKECGAKIMLGDRPLQATLKRTWGGLSVREKVRFLWSLFGMGAFAVDPKELLEYVESLKDADLLTEAIKQVAVEFPSLSRTLIEERDLYLINSFRKAAKHSTTVVAVVGAGHVPGICRNWDAEIDAEKLLELPSEDEPSLLRAAAWEWRWELVTVATVVITTSVTCIVTLRRRSS</sequence>
<protein>
    <submittedName>
        <fullName evidence="1">Uncharacterized protein</fullName>
    </submittedName>
</protein>
<dbReference type="AlphaFoldDB" id="A0AAE0F6J9"/>
<dbReference type="PANTHER" id="PTHR21530:SF7">
    <property type="entry name" value="TRAB DOMAIN-CONTAINING PROTEIN"/>
    <property type="match status" value="1"/>
</dbReference>